<dbReference type="AlphaFoldDB" id="A0A7T2RZ91"/>
<dbReference type="InterPro" id="IPR036388">
    <property type="entry name" value="WH-like_DNA-bd_sf"/>
</dbReference>
<dbReference type="SUPFAM" id="SSF46785">
    <property type="entry name" value="Winged helix' DNA-binding domain"/>
    <property type="match status" value="1"/>
</dbReference>
<dbReference type="PRINTS" id="PR00039">
    <property type="entry name" value="HTHLYSR"/>
</dbReference>
<gene>
    <name evidence="6" type="ORF">I6G66_16735</name>
</gene>
<dbReference type="GO" id="GO:0000976">
    <property type="term" value="F:transcription cis-regulatory region binding"/>
    <property type="evidence" value="ECO:0007669"/>
    <property type="project" value="TreeGrafter"/>
</dbReference>
<evidence type="ECO:0000256" key="1">
    <source>
        <dbReference type="ARBA" id="ARBA00009437"/>
    </source>
</evidence>
<dbReference type="PANTHER" id="PTHR30126">
    <property type="entry name" value="HTH-TYPE TRANSCRIPTIONAL REGULATOR"/>
    <property type="match status" value="1"/>
</dbReference>
<keyword evidence="4" id="KW-0804">Transcription</keyword>
<dbReference type="Gene3D" id="1.10.10.10">
    <property type="entry name" value="Winged helix-like DNA-binding domain superfamily/Winged helix DNA-binding domain"/>
    <property type="match status" value="1"/>
</dbReference>
<dbReference type="SUPFAM" id="SSF53850">
    <property type="entry name" value="Periplasmic binding protein-like II"/>
    <property type="match status" value="1"/>
</dbReference>
<dbReference type="CDD" id="cd08427">
    <property type="entry name" value="PBP2_LTTR_like_2"/>
    <property type="match status" value="1"/>
</dbReference>
<dbReference type="Gene3D" id="3.40.190.290">
    <property type="match status" value="1"/>
</dbReference>
<accession>A0A7T2RZ91</accession>
<name>A0A7T2RZ91_DELAC</name>
<evidence type="ECO:0000313" key="6">
    <source>
        <dbReference type="EMBL" id="QPS05970.1"/>
    </source>
</evidence>
<proteinExistence type="inferred from homology"/>
<dbReference type="RefSeq" id="WP_183020096.1">
    <property type="nucleotide sequence ID" value="NZ_CP065668.1"/>
</dbReference>
<protein>
    <submittedName>
        <fullName evidence="6">LysR family transcriptional regulator</fullName>
    </submittedName>
</protein>
<dbReference type="InterPro" id="IPR005119">
    <property type="entry name" value="LysR_subst-bd"/>
</dbReference>
<dbReference type="Pfam" id="PF03466">
    <property type="entry name" value="LysR_substrate"/>
    <property type="match status" value="1"/>
</dbReference>
<dbReference type="PROSITE" id="PS50931">
    <property type="entry name" value="HTH_LYSR"/>
    <property type="match status" value="1"/>
</dbReference>
<dbReference type="InterPro" id="IPR000847">
    <property type="entry name" value="LysR_HTH_N"/>
</dbReference>
<reference evidence="6 7" key="1">
    <citation type="submission" date="2020-12" db="EMBL/GenBank/DDBJ databases">
        <title>FDA dAtabase for Regulatory Grade micrObial Sequences (FDA-ARGOS): Supporting development and validation of Infectious Disease Dx tests.</title>
        <authorList>
            <person name="Sproer C."/>
            <person name="Gronow S."/>
            <person name="Severitt S."/>
            <person name="Schroder I."/>
            <person name="Tallon L."/>
            <person name="Sadzewicz L."/>
            <person name="Zhao X."/>
            <person name="Boylan J."/>
            <person name="Ott S."/>
            <person name="Bowen H."/>
            <person name="Vavikolanu K."/>
            <person name="Mehta A."/>
            <person name="Aluvathingal J."/>
            <person name="Nadendla S."/>
            <person name="Lowell S."/>
            <person name="Myers T."/>
            <person name="Yan Y."/>
            <person name="Sichtig H."/>
        </authorList>
    </citation>
    <scope>NUCLEOTIDE SEQUENCE [LARGE SCALE GENOMIC DNA]</scope>
    <source>
        <strain evidence="6 7">FDAARGOS_909</strain>
    </source>
</reference>
<dbReference type="Proteomes" id="UP000594778">
    <property type="component" value="Chromosome"/>
</dbReference>
<evidence type="ECO:0000259" key="5">
    <source>
        <dbReference type="PROSITE" id="PS50931"/>
    </source>
</evidence>
<evidence type="ECO:0000256" key="2">
    <source>
        <dbReference type="ARBA" id="ARBA00023015"/>
    </source>
</evidence>
<dbReference type="InterPro" id="IPR036390">
    <property type="entry name" value="WH_DNA-bd_sf"/>
</dbReference>
<keyword evidence="3" id="KW-0238">DNA-binding</keyword>
<organism evidence="6 7">
    <name type="scientific">Delftia acidovorans</name>
    <name type="common">Pseudomonas acidovorans</name>
    <name type="synonym">Comamonas acidovorans</name>
    <dbReference type="NCBI Taxonomy" id="80866"/>
    <lineage>
        <taxon>Bacteria</taxon>
        <taxon>Pseudomonadati</taxon>
        <taxon>Pseudomonadota</taxon>
        <taxon>Betaproteobacteria</taxon>
        <taxon>Burkholderiales</taxon>
        <taxon>Comamonadaceae</taxon>
        <taxon>Delftia</taxon>
    </lineage>
</organism>
<feature type="domain" description="HTH lysR-type" evidence="5">
    <location>
        <begin position="1"/>
        <end position="57"/>
    </location>
</feature>
<evidence type="ECO:0000256" key="4">
    <source>
        <dbReference type="ARBA" id="ARBA00023163"/>
    </source>
</evidence>
<comment type="similarity">
    <text evidence="1">Belongs to the LysR transcriptional regulatory family.</text>
</comment>
<evidence type="ECO:0000256" key="3">
    <source>
        <dbReference type="ARBA" id="ARBA00023125"/>
    </source>
</evidence>
<dbReference type="EMBL" id="CP065668">
    <property type="protein sequence ID" value="QPS05970.1"/>
    <property type="molecule type" value="Genomic_DNA"/>
</dbReference>
<dbReference type="PANTHER" id="PTHR30126:SF94">
    <property type="entry name" value="LYSR FAMILY TRANSCRIPTIONAL REGULATOR"/>
    <property type="match status" value="1"/>
</dbReference>
<dbReference type="Pfam" id="PF00126">
    <property type="entry name" value="HTH_1"/>
    <property type="match status" value="1"/>
</dbReference>
<dbReference type="GO" id="GO:0003700">
    <property type="term" value="F:DNA-binding transcription factor activity"/>
    <property type="evidence" value="ECO:0007669"/>
    <property type="project" value="InterPro"/>
</dbReference>
<evidence type="ECO:0000313" key="7">
    <source>
        <dbReference type="Proteomes" id="UP000594778"/>
    </source>
</evidence>
<keyword evidence="2" id="KW-0805">Transcription regulation</keyword>
<sequence length="295" mass="33082">MIRELKTLLAVAREGTFSAAGDKIGLTQSAISAQMQRLEAEVGYDLFDRSGRTARLNDRGHQMVVQAEQLIQLYTELCTGTVGPQTSIKFNIGAIASAQSYLLPEALAKFHRQFPDSRTRLVPGLSMDLTNLVDAGELEMAVVIRPPFSLHSDLRWTTLAKEPFRLIVPRNAPDLSWRELLMTMPFVRYDRKSLAGRQVERFLRKEHIPVRDVCEADELDALIRLVALGLGVSLVPQAMRNRRWPAAVRVIDLGEDTFHRDIGLVHRSKRNMSDASRSLAHLITDAYGAAQPDEK</sequence>